<evidence type="ECO:0000256" key="10">
    <source>
        <dbReference type="RuleBase" id="RU003346"/>
    </source>
</evidence>
<keyword evidence="14" id="KW-1185">Reference proteome</keyword>
<evidence type="ECO:0000256" key="1">
    <source>
        <dbReference type="ARBA" id="ARBA00004141"/>
    </source>
</evidence>
<evidence type="ECO:0000313" key="13">
    <source>
        <dbReference type="EMBL" id="KAF7144568.1"/>
    </source>
</evidence>
<dbReference type="InterPro" id="IPR003663">
    <property type="entry name" value="Sugar/inositol_transpt"/>
</dbReference>
<evidence type="ECO:0000256" key="7">
    <source>
        <dbReference type="ARBA" id="ARBA00022989"/>
    </source>
</evidence>
<feature type="domain" description="Major facilitator superfamily (MFS) profile" evidence="12">
    <location>
        <begin position="17"/>
        <end position="496"/>
    </location>
</feature>
<dbReference type="NCBIfam" id="TIGR00879">
    <property type="entry name" value="SP"/>
    <property type="match status" value="1"/>
</dbReference>
<dbReference type="Gene3D" id="1.20.1250.20">
    <property type="entry name" value="MFS general substrate transporter like domains"/>
    <property type="match status" value="1"/>
</dbReference>
<feature type="transmembrane region" description="Helical" evidence="11">
    <location>
        <begin position="160"/>
        <end position="178"/>
    </location>
</feature>
<proteinExistence type="inferred from homology"/>
<dbReference type="InterPro" id="IPR045262">
    <property type="entry name" value="STP/PLT_plant"/>
</dbReference>
<dbReference type="InterPro" id="IPR005828">
    <property type="entry name" value="MFS_sugar_transport-like"/>
</dbReference>
<dbReference type="Proteomes" id="UP000626092">
    <property type="component" value="Unassembled WGS sequence"/>
</dbReference>
<feature type="transmembrane region" description="Helical" evidence="11">
    <location>
        <begin position="12"/>
        <end position="30"/>
    </location>
</feature>
<keyword evidence="5 11" id="KW-0812">Transmembrane</keyword>
<evidence type="ECO:0000313" key="14">
    <source>
        <dbReference type="Proteomes" id="UP000626092"/>
    </source>
</evidence>
<dbReference type="InterPro" id="IPR005829">
    <property type="entry name" value="Sugar_transporter_CS"/>
</dbReference>
<dbReference type="InterPro" id="IPR044778">
    <property type="entry name" value="MFS_STP/MST-like_plant"/>
</dbReference>
<dbReference type="CDD" id="cd17361">
    <property type="entry name" value="MFS_STP"/>
    <property type="match status" value="1"/>
</dbReference>
<dbReference type="PANTHER" id="PTHR23500:SF371">
    <property type="entry name" value="OS07G0206600 PROTEIN"/>
    <property type="match status" value="1"/>
</dbReference>
<evidence type="ECO:0000256" key="8">
    <source>
        <dbReference type="ARBA" id="ARBA00023136"/>
    </source>
</evidence>
<keyword evidence="4" id="KW-0762">Sugar transport</keyword>
<keyword evidence="6" id="KW-0769">Symport</keyword>
<evidence type="ECO:0000256" key="4">
    <source>
        <dbReference type="ARBA" id="ARBA00022597"/>
    </source>
</evidence>
<evidence type="ECO:0000256" key="11">
    <source>
        <dbReference type="SAM" id="Phobius"/>
    </source>
</evidence>
<dbReference type="EMBL" id="WJXA01000004">
    <property type="protein sequence ID" value="KAF7144568.1"/>
    <property type="molecule type" value="Genomic_DNA"/>
</dbReference>
<dbReference type="PROSITE" id="PS50850">
    <property type="entry name" value="MFS"/>
    <property type="match status" value="1"/>
</dbReference>
<protein>
    <recommendedName>
        <fullName evidence="12">Major facilitator superfamily (MFS) profile domain-containing protein</fullName>
    </recommendedName>
</protein>
<comment type="subcellular location">
    <subcellularLocation>
        <location evidence="1">Membrane</location>
        <topology evidence="1">Multi-pass membrane protein</topology>
    </subcellularLocation>
</comment>
<evidence type="ECO:0000259" key="12">
    <source>
        <dbReference type="PROSITE" id="PS50850"/>
    </source>
</evidence>
<dbReference type="PANTHER" id="PTHR23500">
    <property type="entry name" value="SOLUTE CARRIER FAMILY 2, FACILITATED GLUCOSE TRANSPORTER"/>
    <property type="match status" value="1"/>
</dbReference>
<dbReference type="OrthoDB" id="508119at2759"/>
<feature type="transmembrane region" description="Helical" evidence="11">
    <location>
        <begin position="71"/>
        <end position="90"/>
    </location>
</feature>
<gene>
    <name evidence="13" type="ORF">RHSIM_Rhsim04G0205500</name>
</gene>
<dbReference type="GO" id="GO:0016020">
    <property type="term" value="C:membrane"/>
    <property type="evidence" value="ECO:0007669"/>
    <property type="project" value="UniProtKB-SubCell"/>
</dbReference>
<dbReference type="AlphaFoldDB" id="A0A834LQY3"/>
<dbReference type="PROSITE" id="PS00216">
    <property type="entry name" value="SUGAR_TRANSPORT_1"/>
    <property type="match status" value="1"/>
</dbReference>
<accession>A0A834LQY3</accession>
<keyword evidence="8 11" id="KW-0472">Membrane</keyword>
<evidence type="ECO:0000256" key="3">
    <source>
        <dbReference type="ARBA" id="ARBA00022448"/>
    </source>
</evidence>
<dbReference type="InterPro" id="IPR020846">
    <property type="entry name" value="MFS_dom"/>
</dbReference>
<dbReference type="InterPro" id="IPR036259">
    <property type="entry name" value="MFS_trans_sf"/>
</dbReference>
<dbReference type="GO" id="GO:0015293">
    <property type="term" value="F:symporter activity"/>
    <property type="evidence" value="ECO:0007669"/>
    <property type="project" value="UniProtKB-KW"/>
</dbReference>
<keyword evidence="7 11" id="KW-1133">Transmembrane helix</keyword>
<reference evidence="13" key="1">
    <citation type="submission" date="2019-11" db="EMBL/GenBank/DDBJ databases">
        <authorList>
            <person name="Liu Y."/>
            <person name="Hou J."/>
            <person name="Li T.-Q."/>
            <person name="Guan C.-H."/>
            <person name="Wu X."/>
            <person name="Wu H.-Z."/>
            <person name="Ling F."/>
            <person name="Zhang R."/>
            <person name="Shi X.-G."/>
            <person name="Ren J.-P."/>
            <person name="Chen E.-F."/>
            <person name="Sun J.-M."/>
        </authorList>
    </citation>
    <scope>NUCLEOTIDE SEQUENCE</scope>
    <source>
        <strain evidence="13">Adult_tree_wgs_1</strain>
        <tissue evidence="13">Leaves</tissue>
    </source>
</reference>
<evidence type="ECO:0000256" key="9">
    <source>
        <dbReference type="ARBA" id="ARBA00044504"/>
    </source>
</evidence>
<comment type="caution">
    <text evidence="13">The sequence shown here is derived from an EMBL/GenBank/DDBJ whole genome shotgun (WGS) entry which is preliminary data.</text>
</comment>
<evidence type="ECO:0000256" key="5">
    <source>
        <dbReference type="ARBA" id="ARBA00022692"/>
    </source>
</evidence>
<feature type="transmembrane region" description="Helical" evidence="11">
    <location>
        <begin position="190"/>
        <end position="211"/>
    </location>
</feature>
<dbReference type="PROSITE" id="PS00217">
    <property type="entry name" value="SUGAR_TRANSPORT_2"/>
    <property type="match status" value="1"/>
</dbReference>
<dbReference type="PRINTS" id="PR00171">
    <property type="entry name" value="SUGRTRNSPORT"/>
</dbReference>
<feature type="transmembrane region" description="Helical" evidence="11">
    <location>
        <begin position="273"/>
        <end position="297"/>
    </location>
</feature>
<feature type="transmembrane region" description="Helical" evidence="11">
    <location>
        <begin position="309"/>
        <end position="331"/>
    </location>
</feature>
<feature type="transmembrane region" description="Helical" evidence="11">
    <location>
        <begin position="102"/>
        <end position="120"/>
    </location>
</feature>
<evidence type="ECO:0000256" key="6">
    <source>
        <dbReference type="ARBA" id="ARBA00022847"/>
    </source>
</evidence>
<dbReference type="GO" id="GO:0015145">
    <property type="term" value="F:monosaccharide transmembrane transporter activity"/>
    <property type="evidence" value="ECO:0007669"/>
    <property type="project" value="InterPro"/>
</dbReference>
<organism evidence="13 14">
    <name type="scientific">Rhododendron simsii</name>
    <name type="common">Sims's rhododendron</name>
    <dbReference type="NCBI Taxonomy" id="118357"/>
    <lineage>
        <taxon>Eukaryota</taxon>
        <taxon>Viridiplantae</taxon>
        <taxon>Streptophyta</taxon>
        <taxon>Embryophyta</taxon>
        <taxon>Tracheophyta</taxon>
        <taxon>Spermatophyta</taxon>
        <taxon>Magnoliopsida</taxon>
        <taxon>eudicotyledons</taxon>
        <taxon>Gunneridae</taxon>
        <taxon>Pentapetalae</taxon>
        <taxon>asterids</taxon>
        <taxon>Ericales</taxon>
        <taxon>Ericaceae</taxon>
        <taxon>Ericoideae</taxon>
        <taxon>Rhodoreae</taxon>
        <taxon>Rhododendron</taxon>
    </lineage>
</organism>
<feature type="transmembrane region" description="Helical" evidence="11">
    <location>
        <begin position="126"/>
        <end position="148"/>
    </location>
</feature>
<evidence type="ECO:0000256" key="2">
    <source>
        <dbReference type="ARBA" id="ARBA00010992"/>
    </source>
</evidence>
<comment type="similarity">
    <text evidence="9">Belongs to the major facilitator superfamily. Phosphate:H(+) symporter (TC 2.A.1.9) family.</text>
</comment>
<name>A0A834LQY3_RHOSS</name>
<keyword evidence="3 10" id="KW-0813">Transport</keyword>
<comment type="similarity">
    <text evidence="2 10">Belongs to the major facilitator superfamily. Sugar transporter (TC 2.A.1.1) family.</text>
</comment>
<dbReference type="Pfam" id="PF00083">
    <property type="entry name" value="Sugar_tr"/>
    <property type="match status" value="1"/>
</dbReference>
<sequence length="496" mass="54530">MASEIYQSKTTVYVLACWILAAFGGLMFGYDIGISGGVSGMDDFLIKFFPKVHERKLRAVEDNYCKYDDQMLQLFTSSLYLAALVASFFASKLCTVLGRKPTILLASTFFLAGAGFSGGAENKTMLILGRILFGIGVGFGNEAVPVFLSEIAPVQHRGAVNILFQLFVTIGIFIANLVNYSTSTLHPYGWRVSLGLAAVPGLVLFFGSMILTETPSNLTERGKDAEAKAALKRIRGVDNVDSEYEEIKRACDAAKEFKQPFKKLMTRESRPPLIIAMMLQVFQQFTGINAIMFYAPVLFQTMGFKNNASLLSAVITGIVNVASTFVSIYAVDKVGRRKLLLQAYSNRRDPVCSLETHRYNGLRDGGIGGGASVPLRHVLRLVVGPARVVDPQRDLPGGDQDRRLCLRRQLKHAHDFRHRPVVPLDALPHARVHLLLLLGLDPGDGNIRGVPSARDQRRAYRFHLREGVEAAPGLEEVHGRARRFEEPGDGLSAQGS</sequence>
<dbReference type="SUPFAM" id="SSF103473">
    <property type="entry name" value="MFS general substrate transporter"/>
    <property type="match status" value="1"/>
</dbReference>